<feature type="compositionally biased region" description="Low complexity" evidence="1">
    <location>
        <begin position="137"/>
        <end position="159"/>
    </location>
</feature>
<dbReference type="AlphaFoldDB" id="A0A1S3HSF0"/>
<feature type="domain" description="C2H2-type" evidence="2">
    <location>
        <begin position="87"/>
        <end position="108"/>
    </location>
</feature>
<protein>
    <submittedName>
        <fullName evidence="4">TRMT1-like protein</fullName>
    </submittedName>
</protein>
<reference evidence="4" key="1">
    <citation type="submission" date="2025-08" db="UniProtKB">
        <authorList>
            <consortium name="RefSeq"/>
        </authorList>
    </citation>
    <scope>IDENTIFICATION</scope>
    <source>
        <tissue evidence="4">Gonads</tissue>
    </source>
</reference>
<dbReference type="Gene3D" id="3.30.160.60">
    <property type="entry name" value="Classic Zinc Finger"/>
    <property type="match status" value="1"/>
</dbReference>
<dbReference type="GeneID" id="106157763"/>
<dbReference type="PROSITE" id="PS00028">
    <property type="entry name" value="ZINC_FINGER_C2H2_1"/>
    <property type="match status" value="1"/>
</dbReference>
<dbReference type="SMART" id="SM00355">
    <property type="entry name" value="ZnF_C2H2"/>
    <property type="match status" value="2"/>
</dbReference>
<dbReference type="Proteomes" id="UP000085678">
    <property type="component" value="Unplaced"/>
</dbReference>
<keyword evidence="3" id="KW-1185">Reference proteome</keyword>
<dbReference type="OrthoDB" id="6159302at2759"/>
<name>A0A1S3HSF0_LINAN</name>
<dbReference type="RefSeq" id="XP_013388962.1">
    <property type="nucleotide sequence ID" value="XM_013533508.2"/>
</dbReference>
<sequence length="201" mass="21255">MEEEDPGKNHISIVRSVDELKKKIPVGSKIPCPLCPTKKFKPTYTNRVKRHLNSHIATGVAYDGYISLVCHLVCPPPSSPVHGHYHCPKCGRKLARKIGFINHLVLKHGRGGRNSPVATPSLDDNSTVPSTTGNRGSPPAASVESTSTTTRETSPTADTGPAPATSTTPQEAPVRGPPETSATGTPVAPEITPAEPTPKSH</sequence>
<accession>A0A1S3HSF0</accession>
<gene>
    <name evidence="4" type="primary">LOC106157763</name>
</gene>
<dbReference type="KEGG" id="lak:106157763"/>
<evidence type="ECO:0000313" key="4">
    <source>
        <dbReference type="RefSeq" id="XP_013388962.1"/>
    </source>
</evidence>
<dbReference type="STRING" id="7574.A0A1S3HSF0"/>
<dbReference type="InParanoid" id="A0A1S3HSF0"/>
<feature type="region of interest" description="Disordered" evidence="1">
    <location>
        <begin position="108"/>
        <end position="201"/>
    </location>
</feature>
<evidence type="ECO:0000259" key="2">
    <source>
        <dbReference type="PROSITE" id="PS00028"/>
    </source>
</evidence>
<evidence type="ECO:0000313" key="3">
    <source>
        <dbReference type="Proteomes" id="UP000085678"/>
    </source>
</evidence>
<feature type="compositionally biased region" description="Polar residues" evidence="1">
    <location>
        <begin position="116"/>
        <end position="135"/>
    </location>
</feature>
<dbReference type="InterPro" id="IPR013087">
    <property type="entry name" value="Znf_C2H2_type"/>
</dbReference>
<evidence type="ECO:0000256" key="1">
    <source>
        <dbReference type="SAM" id="MobiDB-lite"/>
    </source>
</evidence>
<proteinExistence type="predicted"/>
<organism evidence="3 4">
    <name type="scientific">Lingula anatina</name>
    <name type="common">Brachiopod</name>
    <name type="synonym">Lingula unguis</name>
    <dbReference type="NCBI Taxonomy" id="7574"/>
    <lineage>
        <taxon>Eukaryota</taxon>
        <taxon>Metazoa</taxon>
        <taxon>Spiralia</taxon>
        <taxon>Lophotrochozoa</taxon>
        <taxon>Brachiopoda</taxon>
        <taxon>Linguliformea</taxon>
        <taxon>Lingulata</taxon>
        <taxon>Lingulida</taxon>
        <taxon>Linguloidea</taxon>
        <taxon>Lingulidae</taxon>
        <taxon>Lingula</taxon>
    </lineage>
</organism>